<dbReference type="InterPro" id="IPR047197">
    <property type="entry name" value="THYN1-like_EVE"/>
</dbReference>
<feature type="domain" description="EVE" evidence="2">
    <location>
        <begin position="2"/>
        <end position="149"/>
    </location>
</feature>
<dbReference type="CDD" id="cd21133">
    <property type="entry name" value="EVE"/>
    <property type="match status" value="1"/>
</dbReference>
<evidence type="ECO:0000313" key="4">
    <source>
        <dbReference type="Proteomes" id="UP000183924"/>
    </source>
</evidence>
<dbReference type="InterPro" id="IPR015947">
    <property type="entry name" value="PUA-like_sf"/>
</dbReference>
<name>A0A1J8NHZ2_9COXI</name>
<dbReference type="RefSeq" id="WP_071662213.1">
    <property type="nucleotide sequence ID" value="NZ_LUKY01000032.1"/>
</dbReference>
<dbReference type="Gene3D" id="3.10.590.10">
    <property type="entry name" value="ph1033 like domains"/>
    <property type="match status" value="1"/>
</dbReference>
<dbReference type="PANTHER" id="PTHR14087">
    <property type="entry name" value="THYMOCYTE NUCLEAR PROTEIN 1"/>
    <property type="match status" value="1"/>
</dbReference>
<dbReference type="Proteomes" id="UP000183924">
    <property type="component" value="Unassembled WGS sequence"/>
</dbReference>
<dbReference type="InterPro" id="IPR052181">
    <property type="entry name" value="5hmC_binding"/>
</dbReference>
<dbReference type="Pfam" id="PF01878">
    <property type="entry name" value="EVE"/>
    <property type="match status" value="1"/>
</dbReference>
<evidence type="ECO:0000256" key="1">
    <source>
        <dbReference type="ARBA" id="ARBA00022553"/>
    </source>
</evidence>
<dbReference type="SUPFAM" id="SSF88697">
    <property type="entry name" value="PUA domain-like"/>
    <property type="match status" value="1"/>
</dbReference>
<dbReference type="InterPro" id="IPR002740">
    <property type="entry name" value="EVE_domain"/>
</dbReference>
<reference evidence="3 4" key="1">
    <citation type="submission" date="2016-03" db="EMBL/GenBank/DDBJ databases">
        <title>Comparative genomics of Rickettsiella.</title>
        <authorList>
            <person name="Chandler C."/>
            <person name="Wang Y."/>
        </authorList>
    </citation>
    <scope>NUCLEOTIDE SEQUENCE [LARGE SCALE GENOMIC DNA]</scope>
    <source>
        <strain evidence="3 4">RCFS May 2013</strain>
    </source>
</reference>
<comment type="caution">
    <text evidence="3">The sequence shown here is derived from an EMBL/GenBank/DDBJ whole genome shotgun (WGS) entry which is preliminary data.</text>
</comment>
<dbReference type="AlphaFoldDB" id="A0A1J8NHZ2"/>
<dbReference type="FunFam" id="3.10.590.10:FF:000003">
    <property type="entry name" value="Thymocyte nuclear protein 1"/>
    <property type="match status" value="1"/>
</dbReference>
<dbReference type="PANTHER" id="PTHR14087:SF7">
    <property type="entry name" value="THYMOCYTE NUCLEAR PROTEIN 1"/>
    <property type="match status" value="1"/>
</dbReference>
<dbReference type="STRING" id="1225476.A1D18_02285"/>
<proteinExistence type="predicted"/>
<keyword evidence="1" id="KW-0597">Phosphoprotein</keyword>
<protein>
    <submittedName>
        <fullName evidence="3">EVE domain-containing protein</fullName>
    </submittedName>
</protein>
<organism evidence="3 4">
    <name type="scientific">Candidatus Rickettsiella isopodorum</name>
    <dbReference type="NCBI Taxonomy" id="1225476"/>
    <lineage>
        <taxon>Bacteria</taxon>
        <taxon>Pseudomonadati</taxon>
        <taxon>Pseudomonadota</taxon>
        <taxon>Gammaproteobacteria</taxon>
        <taxon>Legionellales</taxon>
        <taxon>Coxiellaceae</taxon>
        <taxon>Rickettsiella</taxon>
    </lineage>
</organism>
<dbReference type="OrthoDB" id="9791347at2"/>
<dbReference type="EMBL" id="LUKY01000032">
    <property type="protein sequence ID" value="OIZ94953.1"/>
    <property type="molecule type" value="Genomic_DNA"/>
</dbReference>
<evidence type="ECO:0000259" key="2">
    <source>
        <dbReference type="Pfam" id="PF01878"/>
    </source>
</evidence>
<accession>A0A1J8NHZ2</accession>
<sequence length="154" mass="18098">MNYWLMKSEPTCFSIQDLDKRPHQTEPWDGVRNYQARNFLQAMKKGDLAFFYHSSCPKPGIVGMIKIVNTAYPDKTALQVSDHHYDPKSTLSKPRWYSVDVQLIRIFKSILSLEDLKIQPELKEMRLLQKGNRLSVMPITTLEWQHIMAKECRQ</sequence>
<gene>
    <name evidence="3" type="ORF">A1D18_02285</name>
</gene>
<keyword evidence="4" id="KW-1185">Reference proteome</keyword>
<evidence type="ECO:0000313" key="3">
    <source>
        <dbReference type="EMBL" id="OIZ94953.1"/>
    </source>
</evidence>